<dbReference type="InterPro" id="IPR025996">
    <property type="entry name" value="MT1864/Rv1816-like_C"/>
</dbReference>
<evidence type="ECO:0000313" key="7">
    <source>
        <dbReference type="Proteomes" id="UP000654108"/>
    </source>
</evidence>
<dbReference type="Gene3D" id="1.10.10.60">
    <property type="entry name" value="Homeodomain-like"/>
    <property type="match status" value="1"/>
</dbReference>
<evidence type="ECO:0000313" key="6">
    <source>
        <dbReference type="EMBL" id="MBD8064977.1"/>
    </source>
</evidence>
<proteinExistence type="predicted"/>
<accession>A0A927FT93</accession>
<evidence type="ECO:0000256" key="2">
    <source>
        <dbReference type="ARBA" id="ARBA00023125"/>
    </source>
</evidence>
<dbReference type="InterPro" id="IPR036271">
    <property type="entry name" value="Tet_transcr_reg_TetR-rel_C_sf"/>
</dbReference>
<dbReference type="InterPro" id="IPR001647">
    <property type="entry name" value="HTH_TetR"/>
</dbReference>
<sequence length="190" mass="20149">MMRAGLTRERLIAAGAELADAVAFEQVTLSALARQFGVQVASLYSHLENSEALRVGIALVALDRLADRAAEAVAGRSGRDALVALGNAHRDFAHAHPGLFTAARMDLPPELAARSGGVRVAQMTRAMLRGYDLPEAEEVHAVRLLGSVFLGFATLERSGSFGHSGPDPGLSWQQGLSALDAMLRHWPTAS</sequence>
<keyword evidence="3" id="KW-0804">Transcription</keyword>
<dbReference type="Gene3D" id="1.10.357.10">
    <property type="entry name" value="Tetracycline Repressor, domain 2"/>
    <property type="match status" value="1"/>
</dbReference>
<feature type="DNA-binding region" description="H-T-H motif" evidence="4">
    <location>
        <begin position="28"/>
        <end position="47"/>
    </location>
</feature>
<comment type="caution">
    <text evidence="6">The sequence shown here is derived from an EMBL/GenBank/DDBJ whole genome shotgun (WGS) entry which is preliminary data.</text>
</comment>
<name>A0A927FT93_9HYPH</name>
<dbReference type="SUPFAM" id="SSF46689">
    <property type="entry name" value="Homeodomain-like"/>
    <property type="match status" value="1"/>
</dbReference>
<keyword evidence="1" id="KW-0805">Transcription regulation</keyword>
<protein>
    <submittedName>
        <fullName evidence="6">WHG domain-containing protein</fullName>
    </submittedName>
</protein>
<dbReference type="Proteomes" id="UP000654108">
    <property type="component" value="Unassembled WGS sequence"/>
</dbReference>
<dbReference type="AlphaFoldDB" id="A0A927FT93"/>
<keyword evidence="7" id="KW-1185">Reference proteome</keyword>
<evidence type="ECO:0000256" key="4">
    <source>
        <dbReference type="PROSITE-ProRule" id="PRU00335"/>
    </source>
</evidence>
<evidence type="ECO:0000259" key="5">
    <source>
        <dbReference type="PROSITE" id="PS50977"/>
    </source>
</evidence>
<gene>
    <name evidence="6" type="ORF">IC608_05765</name>
</gene>
<dbReference type="PROSITE" id="PS50977">
    <property type="entry name" value="HTH_TETR_2"/>
    <property type="match status" value="1"/>
</dbReference>
<evidence type="ECO:0000256" key="1">
    <source>
        <dbReference type="ARBA" id="ARBA00023015"/>
    </source>
</evidence>
<dbReference type="Pfam" id="PF13305">
    <property type="entry name" value="TetR_C_33"/>
    <property type="match status" value="1"/>
</dbReference>
<dbReference type="GO" id="GO:0003677">
    <property type="term" value="F:DNA binding"/>
    <property type="evidence" value="ECO:0007669"/>
    <property type="project" value="UniProtKB-UniRule"/>
</dbReference>
<feature type="domain" description="HTH tetR-type" evidence="5">
    <location>
        <begin position="5"/>
        <end position="65"/>
    </location>
</feature>
<keyword evidence="2 4" id="KW-0238">DNA-binding</keyword>
<evidence type="ECO:0000256" key="3">
    <source>
        <dbReference type="ARBA" id="ARBA00023163"/>
    </source>
</evidence>
<dbReference type="SUPFAM" id="SSF48498">
    <property type="entry name" value="Tetracyclin repressor-like, C-terminal domain"/>
    <property type="match status" value="1"/>
</dbReference>
<dbReference type="EMBL" id="JACYFU010000001">
    <property type="protein sequence ID" value="MBD8064977.1"/>
    <property type="molecule type" value="Genomic_DNA"/>
</dbReference>
<reference evidence="6" key="1">
    <citation type="submission" date="2020-09" db="EMBL/GenBank/DDBJ databases">
        <title>Genome seq and assembly of Devosia sp.</title>
        <authorList>
            <person name="Chhetri G."/>
        </authorList>
    </citation>
    <scope>NUCLEOTIDE SEQUENCE</scope>
    <source>
        <strain evidence="6">PTR5</strain>
    </source>
</reference>
<organism evidence="6 7">
    <name type="scientific">Devosia oryzisoli</name>
    <dbReference type="NCBI Taxonomy" id="2774138"/>
    <lineage>
        <taxon>Bacteria</taxon>
        <taxon>Pseudomonadati</taxon>
        <taxon>Pseudomonadota</taxon>
        <taxon>Alphaproteobacteria</taxon>
        <taxon>Hyphomicrobiales</taxon>
        <taxon>Devosiaceae</taxon>
        <taxon>Devosia</taxon>
    </lineage>
</organism>
<dbReference type="InterPro" id="IPR009057">
    <property type="entry name" value="Homeodomain-like_sf"/>
</dbReference>